<keyword evidence="4" id="KW-1003">Cell membrane</keyword>
<sequence length="407" mass="43271">MTPTQAPAKSQNYIGPLLIVGALFFIFGFVTWVNSVLIAFFKQAFNLSTFQSNLVAFAFFISYTIMAIPSSRILKITGFKNGMSLGLIIMALGTLVFVPAANALSYPLFLVGLFLIGIGLTILQTASNPYVTILGPRESAAQRISVMGVANKLAGIISQFIFGGLLLTGANAAAGSASLEKVVTPYLILTGILAVLALLIRFSNLPEVSEEQDGDTAAATHHTSVWQFPNLVLGVLALFCYVGAEVIAGDTIINYGTAIGFSNEQAKYFTAYTLYGMLAGYILGIFLIPKFISQQNALLFGAILGIVLTIAALLTSGFTSVLCVALLGFANAPIWPAVWPLALNRLGRFTKIGSALLIMGITGGALLPLLHGYLTDAVSPKLAYALLLPLFAYILYYAVAGHKKTSW</sequence>
<feature type="domain" description="Major facilitator superfamily (MFS) profile" evidence="9">
    <location>
        <begin position="16"/>
        <end position="404"/>
    </location>
</feature>
<feature type="transmembrane region" description="Helical" evidence="8">
    <location>
        <begin position="382"/>
        <end position="399"/>
    </location>
</feature>
<reference evidence="11" key="1">
    <citation type="journal article" date="2019" name="Int. J. Syst. Evol. Microbiol.">
        <title>The Global Catalogue of Microorganisms (GCM) 10K type strain sequencing project: providing services to taxonomists for standard genome sequencing and annotation.</title>
        <authorList>
            <consortium name="The Broad Institute Genomics Platform"/>
            <consortium name="The Broad Institute Genome Sequencing Center for Infectious Disease"/>
            <person name="Wu L."/>
            <person name="Ma J."/>
        </authorList>
    </citation>
    <scope>NUCLEOTIDE SEQUENCE [LARGE SCALE GENOMIC DNA]</scope>
    <source>
        <strain evidence="11">JCM 17927</strain>
    </source>
</reference>
<keyword evidence="7 8" id="KW-0472">Membrane</keyword>
<evidence type="ECO:0000256" key="4">
    <source>
        <dbReference type="ARBA" id="ARBA00022475"/>
    </source>
</evidence>
<evidence type="ECO:0000256" key="2">
    <source>
        <dbReference type="ARBA" id="ARBA00004429"/>
    </source>
</evidence>
<dbReference type="Pfam" id="PF07690">
    <property type="entry name" value="MFS_1"/>
    <property type="match status" value="1"/>
</dbReference>
<dbReference type="PANTHER" id="PTHR43702:SF12">
    <property type="entry name" value="N-ACETYL GLUCOSAMINE TRANSPORTER NAGP"/>
    <property type="match status" value="1"/>
</dbReference>
<feature type="transmembrane region" description="Helical" evidence="8">
    <location>
        <begin position="144"/>
        <end position="170"/>
    </location>
</feature>
<comment type="subcellular location">
    <subcellularLocation>
        <location evidence="2">Cell inner membrane</location>
        <topology evidence="2">Multi-pass membrane protein</topology>
    </subcellularLocation>
</comment>
<dbReference type="EMBL" id="BAABHD010000012">
    <property type="protein sequence ID" value="GAA4450500.1"/>
    <property type="molecule type" value="Genomic_DNA"/>
</dbReference>
<feature type="transmembrane region" description="Helical" evidence="8">
    <location>
        <begin position="182"/>
        <end position="200"/>
    </location>
</feature>
<dbReference type="PROSITE" id="PS50850">
    <property type="entry name" value="MFS"/>
    <property type="match status" value="1"/>
</dbReference>
<dbReference type="Gene3D" id="1.20.1250.20">
    <property type="entry name" value="MFS general substrate transporter like domains"/>
    <property type="match status" value="2"/>
</dbReference>
<dbReference type="InterPro" id="IPR011701">
    <property type="entry name" value="MFS"/>
</dbReference>
<evidence type="ECO:0000256" key="1">
    <source>
        <dbReference type="ARBA" id="ARBA00003321"/>
    </source>
</evidence>
<feature type="transmembrane region" description="Helical" evidence="8">
    <location>
        <begin position="106"/>
        <end position="123"/>
    </location>
</feature>
<feature type="transmembrane region" description="Helical" evidence="8">
    <location>
        <begin position="53"/>
        <end position="70"/>
    </location>
</feature>
<dbReference type="CDD" id="cd17394">
    <property type="entry name" value="MFS_FucP_like"/>
    <property type="match status" value="1"/>
</dbReference>
<evidence type="ECO:0000313" key="10">
    <source>
        <dbReference type="EMBL" id="GAA4450500.1"/>
    </source>
</evidence>
<dbReference type="InterPro" id="IPR005964">
    <property type="entry name" value="Glc/Gal_transptr_bac"/>
</dbReference>
<accession>A0ABP8MIH3</accession>
<dbReference type="InterPro" id="IPR036259">
    <property type="entry name" value="MFS_trans_sf"/>
</dbReference>
<dbReference type="PANTHER" id="PTHR43702">
    <property type="entry name" value="L-FUCOSE-PROTON SYMPORTER"/>
    <property type="match status" value="1"/>
</dbReference>
<dbReference type="NCBIfam" id="TIGR01272">
    <property type="entry name" value="gluP"/>
    <property type="match status" value="1"/>
</dbReference>
<feature type="transmembrane region" description="Helical" evidence="8">
    <location>
        <begin position="300"/>
        <end position="329"/>
    </location>
</feature>
<evidence type="ECO:0000256" key="3">
    <source>
        <dbReference type="ARBA" id="ARBA00009120"/>
    </source>
</evidence>
<dbReference type="InterPro" id="IPR020846">
    <property type="entry name" value="MFS_dom"/>
</dbReference>
<evidence type="ECO:0000256" key="6">
    <source>
        <dbReference type="ARBA" id="ARBA00022989"/>
    </source>
</evidence>
<organism evidence="10 11">
    <name type="scientific">Nibrella saemangeumensis</name>
    <dbReference type="NCBI Taxonomy" id="1084526"/>
    <lineage>
        <taxon>Bacteria</taxon>
        <taxon>Pseudomonadati</taxon>
        <taxon>Bacteroidota</taxon>
        <taxon>Cytophagia</taxon>
        <taxon>Cytophagales</taxon>
        <taxon>Spirosomataceae</taxon>
        <taxon>Nibrella</taxon>
    </lineage>
</organism>
<evidence type="ECO:0000259" key="9">
    <source>
        <dbReference type="PROSITE" id="PS50850"/>
    </source>
</evidence>
<feature type="transmembrane region" description="Helical" evidence="8">
    <location>
        <begin position="12"/>
        <end position="41"/>
    </location>
</feature>
<proteinExistence type="inferred from homology"/>
<feature type="transmembrane region" description="Helical" evidence="8">
    <location>
        <begin position="349"/>
        <end position="370"/>
    </location>
</feature>
<keyword evidence="6 8" id="KW-1133">Transmembrane helix</keyword>
<evidence type="ECO:0000256" key="8">
    <source>
        <dbReference type="SAM" id="Phobius"/>
    </source>
</evidence>
<comment type="similarity">
    <text evidence="3">Belongs to the major facilitator superfamily. FHS transporter (TC 2.A.1.7) family.</text>
</comment>
<dbReference type="InterPro" id="IPR050375">
    <property type="entry name" value="MFS_TsgA-like"/>
</dbReference>
<comment type="function">
    <text evidence="1">Intake of glucose and galactose.</text>
</comment>
<keyword evidence="5 8" id="KW-0812">Transmembrane</keyword>
<feature type="transmembrane region" description="Helical" evidence="8">
    <location>
        <begin position="82"/>
        <end position="100"/>
    </location>
</feature>
<feature type="transmembrane region" description="Helical" evidence="8">
    <location>
        <begin position="269"/>
        <end position="288"/>
    </location>
</feature>
<dbReference type="SUPFAM" id="SSF103473">
    <property type="entry name" value="MFS general substrate transporter"/>
    <property type="match status" value="1"/>
</dbReference>
<evidence type="ECO:0000256" key="5">
    <source>
        <dbReference type="ARBA" id="ARBA00022692"/>
    </source>
</evidence>
<gene>
    <name evidence="10" type="ORF">GCM10023189_11250</name>
</gene>
<keyword evidence="11" id="KW-1185">Reference proteome</keyword>
<feature type="transmembrane region" description="Helical" evidence="8">
    <location>
        <begin position="231"/>
        <end position="249"/>
    </location>
</feature>
<evidence type="ECO:0000313" key="11">
    <source>
        <dbReference type="Proteomes" id="UP001501175"/>
    </source>
</evidence>
<name>A0ABP8MIH3_9BACT</name>
<comment type="caution">
    <text evidence="10">The sequence shown here is derived from an EMBL/GenBank/DDBJ whole genome shotgun (WGS) entry which is preliminary data.</text>
</comment>
<protein>
    <submittedName>
        <fullName evidence="10">Sugar MFS transporter</fullName>
    </submittedName>
</protein>
<dbReference type="RefSeq" id="WP_345241450.1">
    <property type="nucleotide sequence ID" value="NZ_BAABHD010000012.1"/>
</dbReference>
<evidence type="ECO:0000256" key="7">
    <source>
        <dbReference type="ARBA" id="ARBA00023136"/>
    </source>
</evidence>
<dbReference type="Proteomes" id="UP001501175">
    <property type="component" value="Unassembled WGS sequence"/>
</dbReference>